<feature type="domain" description="F-box" evidence="1">
    <location>
        <begin position="14"/>
        <end position="62"/>
    </location>
</feature>
<dbReference type="PROSITE" id="PS50181">
    <property type="entry name" value="FBOX"/>
    <property type="match status" value="1"/>
</dbReference>
<reference evidence="3" key="1">
    <citation type="journal article" date="2024" name="IScience">
        <title>Strigolactones Initiate the Formation of Haustorium-like Structures in Castilleja.</title>
        <authorList>
            <person name="Buerger M."/>
            <person name="Peterson D."/>
            <person name="Chory J."/>
        </authorList>
    </citation>
    <scope>NUCLEOTIDE SEQUENCE [LARGE SCALE GENOMIC DNA]</scope>
</reference>
<proteinExistence type="predicted"/>
<organism evidence="2 3">
    <name type="scientific">Castilleja foliolosa</name>
    <dbReference type="NCBI Taxonomy" id="1961234"/>
    <lineage>
        <taxon>Eukaryota</taxon>
        <taxon>Viridiplantae</taxon>
        <taxon>Streptophyta</taxon>
        <taxon>Embryophyta</taxon>
        <taxon>Tracheophyta</taxon>
        <taxon>Spermatophyta</taxon>
        <taxon>Magnoliopsida</taxon>
        <taxon>eudicotyledons</taxon>
        <taxon>Gunneridae</taxon>
        <taxon>Pentapetalae</taxon>
        <taxon>asterids</taxon>
        <taxon>lamiids</taxon>
        <taxon>Lamiales</taxon>
        <taxon>Orobanchaceae</taxon>
        <taxon>Pedicularideae</taxon>
        <taxon>Castillejinae</taxon>
        <taxon>Castilleja</taxon>
    </lineage>
</organism>
<accession>A0ABD3CKL1</accession>
<dbReference type="Gene3D" id="1.20.1280.50">
    <property type="match status" value="1"/>
</dbReference>
<gene>
    <name evidence="2" type="ORF">CASFOL_026512</name>
</gene>
<name>A0ABD3CKL1_9LAMI</name>
<comment type="caution">
    <text evidence="2">The sequence shown here is derived from an EMBL/GenBank/DDBJ whole genome shotgun (WGS) entry which is preliminary data.</text>
</comment>
<evidence type="ECO:0000259" key="1">
    <source>
        <dbReference type="PROSITE" id="PS50181"/>
    </source>
</evidence>
<sequence length="392" mass="44777">MVGGNNHSPKREWLTEIGSLPDAVLFDVLVRLEAQEIYDSARLVCRKWYHMTHTHTFIYAHLERSTYGLLFQSKYGSDSESESESDSDSDSVFMTVGESGQVEISKNMYNIRCPVQTSCNGLLLELEFQSGSKYNLYVSNPVTGQNCDLPSFVDWMLEFERESNINLYEIVGIAYAEASMEYKAVLLLSPGGGEKRICCILTIGVDNSWRTIGSECESLATSKVFTSAPLISEGFVHWYDTTSNEVLTLNVETEIITETSGPTPEGNQRNIYLSTGRYLSLLRTCGQFCWEVWEMKPKIDYQWRKVWDISLEAHNCSTFERVGFNQYYYLIPIGWLKYLEVLVFFSPHNPVGSQIFVYNLLTHEILTVELPDLRCNYKIVVHKNSLVRLDGC</sequence>
<dbReference type="InterPro" id="IPR050796">
    <property type="entry name" value="SCF_F-box_component"/>
</dbReference>
<dbReference type="PANTHER" id="PTHR31672">
    <property type="entry name" value="BNACNNG10540D PROTEIN"/>
    <property type="match status" value="1"/>
</dbReference>
<protein>
    <recommendedName>
        <fullName evidence="1">F-box domain-containing protein</fullName>
    </recommendedName>
</protein>
<evidence type="ECO:0000313" key="2">
    <source>
        <dbReference type="EMBL" id="KAL3629290.1"/>
    </source>
</evidence>
<dbReference type="Proteomes" id="UP001632038">
    <property type="component" value="Unassembled WGS sequence"/>
</dbReference>
<evidence type="ECO:0000313" key="3">
    <source>
        <dbReference type="Proteomes" id="UP001632038"/>
    </source>
</evidence>
<dbReference type="Pfam" id="PF12937">
    <property type="entry name" value="F-box-like"/>
    <property type="match status" value="1"/>
</dbReference>
<dbReference type="AlphaFoldDB" id="A0ABD3CKL1"/>
<dbReference type="EMBL" id="JAVIJP010000034">
    <property type="protein sequence ID" value="KAL3629290.1"/>
    <property type="molecule type" value="Genomic_DNA"/>
</dbReference>
<dbReference type="InterPro" id="IPR036047">
    <property type="entry name" value="F-box-like_dom_sf"/>
</dbReference>
<dbReference type="SUPFAM" id="SSF81383">
    <property type="entry name" value="F-box domain"/>
    <property type="match status" value="1"/>
</dbReference>
<keyword evidence="3" id="KW-1185">Reference proteome</keyword>
<dbReference type="InterPro" id="IPR001810">
    <property type="entry name" value="F-box_dom"/>
</dbReference>
<dbReference type="PANTHER" id="PTHR31672:SF11">
    <property type="entry name" value="F-BOX PROTEIN CPR1-LIKE ISOFORM X2"/>
    <property type="match status" value="1"/>
</dbReference>